<dbReference type="AlphaFoldDB" id="A0A0U9I3F0"/>
<gene>
    <name evidence="1" type="ORF">TSYNT_5431</name>
</gene>
<dbReference type="OrthoDB" id="9795264at2"/>
<dbReference type="STRING" id="224999.GCA_001485475_00583"/>
<dbReference type="InterPro" id="IPR021321">
    <property type="entry name" value="DUF2922"/>
</dbReference>
<dbReference type="Pfam" id="PF11148">
    <property type="entry name" value="DUF2922"/>
    <property type="match status" value="1"/>
</dbReference>
<evidence type="ECO:0008006" key="3">
    <source>
        <dbReference type="Google" id="ProtNLM"/>
    </source>
</evidence>
<sequence>MDKSLELIFKNQAGKNARMSMQDPKDDLTADQVQSLMDSILEKNIFETTGGDLVEAVGARLIQKEVIDLIG</sequence>
<dbReference type="EMBL" id="DF976999">
    <property type="protein sequence ID" value="GAQ24584.1"/>
    <property type="molecule type" value="Genomic_DNA"/>
</dbReference>
<reference evidence="1" key="1">
    <citation type="journal article" date="2016" name="Genome Announc.">
        <title>Draft Genome Sequence of the Syntrophic Lactate-Degrading Bacterium Tepidanaerobacter syntrophicus JLT.</title>
        <authorList>
            <person name="Matsuura N."/>
            <person name="Ohashi A."/>
            <person name="Tourlousse D.M."/>
            <person name="Sekiguchi Y."/>
        </authorList>
    </citation>
    <scope>NUCLEOTIDE SEQUENCE [LARGE SCALE GENOMIC DNA]</scope>
    <source>
        <strain evidence="1">JL</strain>
    </source>
</reference>
<name>A0A0U9I3F0_9FIRM</name>
<protein>
    <recommendedName>
        <fullName evidence="3">DUF2922 domain-containing protein</fullName>
    </recommendedName>
</protein>
<organism evidence="1">
    <name type="scientific">Tepidanaerobacter syntrophicus</name>
    <dbReference type="NCBI Taxonomy" id="224999"/>
    <lineage>
        <taxon>Bacteria</taxon>
        <taxon>Bacillati</taxon>
        <taxon>Bacillota</taxon>
        <taxon>Clostridia</taxon>
        <taxon>Thermosediminibacterales</taxon>
        <taxon>Tepidanaerobacteraceae</taxon>
        <taxon>Tepidanaerobacter</taxon>
    </lineage>
</organism>
<keyword evidence="2" id="KW-1185">Reference proteome</keyword>
<evidence type="ECO:0000313" key="1">
    <source>
        <dbReference type="EMBL" id="GAQ24584.1"/>
    </source>
</evidence>
<proteinExistence type="predicted"/>
<dbReference type="RefSeq" id="WP_059031634.1">
    <property type="nucleotide sequence ID" value="NZ_BSDN01000009.1"/>
</dbReference>
<accession>A0A0U9I3F0</accession>
<dbReference type="Proteomes" id="UP000062160">
    <property type="component" value="Unassembled WGS sequence"/>
</dbReference>
<evidence type="ECO:0000313" key="2">
    <source>
        <dbReference type="Proteomes" id="UP000062160"/>
    </source>
</evidence>